<evidence type="ECO:0000313" key="3">
    <source>
        <dbReference type="Proteomes" id="UP000054477"/>
    </source>
</evidence>
<protein>
    <recommendedName>
        <fullName evidence="1">G domain-containing protein</fullName>
    </recommendedName>
</protein>
<accession>A0A0C9XFV9</accession>
<dbReference type="Gene3D" id="3.40.50.300">
    <property type="entry name" value="P-loop containing nucleotide triphosphate hydrolases"/>
    <property type="match status" value="1"/>
</dbReference>
<proteinExistence type="predicted"/>
<evidence type="ECO:0000313" key="2">
    <source>
        <dbReference type="EMBL" id="KIJ96526.1"/>
    </source>
</evidence>
<reference evidence="2 3" key="1">
    <citation type="submission" date="2014-04" db="EMBL/GenBank/DDBJ databases">
        <authorList>
            <consortium name="DOE Joint Genome Institute"/>
            <person name="Kuo A."/>
            <person name="Kohler A."/>
            <person name="Nagy L.G."/>
            <person name="Floudas D."/>
            <person name="Copeland A."/>
            <person name="Barry K.W."/>
            <person name="Cichocki N."/>
            <person name="Veneault-Fourrey C."/>
            <person name="LaButti K."/>
            <person name="Lindquist E.A."/>
            <person name="Lipzen A."/>
            <person name="Lundell T."/>
            <person name="Morin E."/>
            <person name="Murat C."/>
            <person name="Sun H."/>
            <person name="Tunlid A."/>
            <person name="Henrissat B."/>
            <person name="Grigoriev I.V."/>
            <person name="Hibbett D.S."/>
            <person name="Martin F."/>
            <person name="Nordberg H.P."/>
            <person name="Cantor M.N."/>
            <person name="Hua S.X."/>
        </authorList>
    </citation>
    <scope>NUCLEOTIDE SEQUENCE [LARGE SCALE GENOMIC DNA]</scope>
    <source>
        <strain evidence="2 3">LaAM-08-1</strain>
    </source>
</reference>
<dbReference type="InterPro" id="IPR006073">
    <property type="entry name" value="GTP-bd"/>
</dbReference>
<dbReference type="CDD" id="cd00882">
    <property type="entry name" value="Ras_like_GTPase"/>
    <property type="match status" value="1"/>
</dbReference>
<keyword evidence="3" id="KW-1185">Reference proteome</keyword>
<dbReference type="EMBL" id="KN838718">
    <property type="protein sequence ID" value="KIJ96526.1"/>
    <property type="molecule type" value="Genomic_DNA"/>
</dbReference>
<dbReference type="InterPro" id="IPR027417">
    <property type="entry name" value="P-loop_NTPase"/>
</dbReference>
<dbReference type="Pfam" id="PF01926">
    <property type="entry name" value="MMR_HSR1"/>
    <property type="match status" value="1"/>
</dbReference>
<sequence length="295" mass="32699">MQGGLPTDIVIPIMGPTGSGKSTFINNLVGEDVVSVSQSMESCTTDITHIVVDTPNNPFFNGRRLIVVDTPGFDDTKGDDLEILRRIALWLASSYDAGMKLGGVIYLHDITQPRMVRSTRNNFSVFNKLCGKDAFASIVLGTTRWSDISLIEAQNHLEALSQTVWKDMIKRGSIVQQVDNTKASAWLTIYLILGRLHEQQGTTIGGSLEKFTVLKIQQEIVNLQKTVCSTEAGRALRSGLQELLVEQKRLRDAGEEDLDDINGRIGKTLRQLDDLCQLSPSCRKFLKIFGIVIYL</sequence>
<name>A0A0C9XFV9_9AGAR</name>
<organism evidence="2 3">
    <name type="scientific">Laccaria amethystina LaAM-08-1</name>
    <dbReference type="NCBI Taxonomy" id="1095629"/>
    <lineage>
        <taxon>Eukaryota</taxon>
        <taxon>Fungi</taxon>
        <taxon>Dikarya</taxon>
        <taxon>Basidiomycota</taxon>
        <taxon>Agaricomycotina</taxon>
        <taxon>Agaricomycetes</taxon>
        <taxon>Agaricomycetidae</taxon>
        <taxon>Agaricales</taxon>
        <taxon>Agaricineae</taxon>
        <taxon>Hydnangiaceae</taxon>
        <taxon>Laccaria</taxon>
    </lineage>
</organism>
<dbReference type="OrthoDB" id="8954335at2759"/>
<feature type="domain" description="G" evidence="1">
    <location>
        <begin position="12"/>
        <end position="74"/>
    </location>
</feature>
<dbReference type="AlphaFoldDB" id="A0A0C9XFV9"/>
<dbReference type="HOGENOM" id="CLU_018003_0_0_1"/>
<evidence type="ECO:0000259" key="1">
    <source>
        <dbReference type="Pfam" id="PF01926"/>
    </source>
</evidence>
<gene>
    <name evidence="2" type="ORF">K443DRAFT_682249</name>
</gene>
<reference evidence="3" key="2">
    <citation type="submission" date="2015-01" db="EMBL/GenBank/DDBJ databases">
        <title>Evolutionary Origins and Diversification of the Mycorrhizal Mutualists.</title>
        <authorList>
            <consortium name="DOE Joint Genome Institute"/>
            <consortium name="Mycorrhizal Genomics Consortium"/>
            <person name="Kohler A."/>
            <person name="Kuo A."/>
            <person name="Nagy L.G."/>
            <person name="Floudas D."/>
            <person name="Copeland A."/>
            <person name="Barry K.W."/>
            <person name="Cichocki N."/>
            <person name="Veneault-Fourrey C."/>
            <person name="LaButti K."/>
            <person name="Lindquist E.A."/>
            <person name="Lipzen A."/>
            <person name="Lundell T."/>
            <person name="Morin E."/>
            <person name="Murat C."/>
            <person name="Riley R."/>
            <person name="Ohm R."/>
            <person name="Sun H."/>
            <person name="Tunlid A."/>
            <person name="Henrissat B."/>
            <person name="Grigoriev I.V."/>
            <person name="Hibbett D.S."/>
            <person name="Martin F."/>
        </authorList>
    </citation>
    <scope>NUCLEOTIDE SEQUENCE [LARGE SCALE GENOMIC DNA]</scope>
    <source>
        <strain evidence="3">LaAM-08-1</strain>
    </source>
</reference>
<dbReference type="GO" id="GO:0005525">
    <property type="term" value="F:GTP binding"/>
    <property type="evidence" value="ECO:0007669"/>
    <property type="project" value="InterPro"/>
</dbReference>
<dbReference type="Proteomes" id="UP000054477">
    <property type="component" value="Unassembled WGS sequence"/>
</dbReference>
<dbReference type="SUPFAM" id="SSF52540">
    <property type="entry name" value="P-loop containing nucleoside triphosphate hydrolases"/>
    <property type="match status" value="1"/>
</dbReference>